<dbReference type="EMBL" id="VIWP01000004">
    <property type="protein sequence ID" value="TWF53261.1"/>
    <property type="molecule type" value="Genomic_DNA"/>
</dbReference>
<name>A0A561QS96_9HYPH</name>
<dbReference type="RefSeq" id="WP_186458308.1">
    <property type="nucleotide sequence ID" value="NZ_VIWP01000004.1"/>
</dbReference>
<evidence type="ECO:0000313" key="2">
    <source>
        <dbReference type="Proteomes" id="UP000320653"/>
    </source>
</evidence>
<dbReference type="InterPro" id="IPR021508">
    <property type="entry name" value="Gp17-like"/>
</dbReference>
<keyword evidence="2" id="KW-1185">Reference proteome</keyword>
<comment type="caution">
    <text evidence="1">The sequence shown here is derived from an EMBL/GenBank/DDBJ whole genome shotgun (WGS) entry which is preliminary data.</text>
</comment>
<reference evidence="1 2" key="1">
    <citation type="submission" date="2019-06" db="EMBL/GenBank/DDBJ databases">
        <title>Sorghum-associated microbial communities from plants grown in Nebraska, USA.</title>
        <authorList>
            <person name="Schachtman D."/>
        </authorList>
    </citation>
    <scope>NUCLEOTIDE SEQUENCE [LARGE SCALE GENOMIC DNA]</scope>
    <source>
        <strain evidence="1 2">1225</strain>
    </source>
</reference>
<dbReference type="InterPro" id="IPR053745">
    <property type="entry name" value="Viral_Tail_Comp_sf"/>
</dbReference>
<proteinExistence type="predicted"/>
<dbReference type="Gene3D" id="3.30.2000.30">
    <property type="match status" value="1"/>
</dbReference>
<dbReference type="AlphaFoldDB" id="A0A561QS96"/>
<accession>A0A561QS96</accession>
<sequence length="133" mass="14454">MSVSVALQDLILSLLKADNAVAAIVADRVIDGPTSKTSFPYISLGASDIELIDAECMRGRDETVQIDCWTRDDGKLWRCKRLVDAVQGALHEKEGPLSSGALISLNVVLMRSFIDRDNITAHGVVQVTAELEE</sequence>
<dbReference type="Pfam" id="PF11367">
    <property type="entry name" value="Tail_completion_gp17"/>
    <property type="match status" value="1"/>
</dbReference>
<dbReference type="Proteomes" id="UP000320653">
    <property type="component" value="Unassembled WGS sequence"/>
</dbReference>
<gene>
    <name evidence="1" type="ORF">FHW37_104538</name>
</gene>
<protein>
    <submittedName>
        <fullName evidence="1">Uncharacterized protein DUF3168</fullName>
    </submittedName>
</protein>
<evidence type="ECO:0000313" key="1">
    <source>
        <dbReference type="EMBL" id="TWF53261.1"/>
    </source>
</evidence>
<organism evidence="1 2">
    <name type="scientific">Neorhizobium alkalisoli</name>
    <dbReference type="NCBI Taxonomy" id="528178"/>
    <lineage>
        <taxon>Bacteria</taxon>
        <taxon>Pseudomonadati</taxon>
        <taxon>Pseudomonadota</taxon>
        <taxon>Alphaproteobacteria</taxon>
        <taxon>Hyphomicrobiales</taxon>
        <taxon>Rhizobiaceae</taxon>
        <taxon>Rhizobium/Agrobacterium group</taxon>
        <taxon>Neorhizobium</taxon>
    </lineage>
</organism>